<dbReference type="InterPro" id="IPR011009">
    <property type="entry name" value="Kinase-like_dom_sf"/>
</dbReference>
<dbReference type="EMBL" id="AP026708">
    <property type="protein sequence ID" value="BDQ35079.1"/>
    <property type="molecule type" value="Genomic_DNA"/>
</dbReference>
<organism evidence="1 2">
    <name type="scientific">Pseudodesulfovibrio portus</name>
    <dbReference type="NCBI Taxonomy" id="231439"/>
    <lineage>
        <taxon>Bacteria</taxon>
        <taxon>Pseudomonadati</taxon>
        <taxon>Thermodesulfobacteriota</taxon>
        <taxon>Desulfovibrionia</taxon>
        <taxon>Desulfovibrionales</taxon>
        <taxon>Desulfovibrionaceae</taxon>
    </lineage>
</organism>
<dbReference type="Gene3D" id="1.10.510.10">
    <property type="entry name" value="Transferase(Phosphotransferase) domain 1"/>
    <property type="match status" value="1"/>
</dbReference>
<name>A0ABN6RVF9_9BACT</name>
<evidence type="ECO:0000313" key="1">
    <source>
        <dbReference type="EMBL" id="BDQ35079.1"/>
    </source>
</evidence>
<accession>A0ABN6RVF9</accession>
<reference evidence="1" key="1">
    <citation type="submission" date="2022-08" db="EMBL/GenBank/DDBJ databases">
        <title>Genome Sequence of the sulphate-reducing bacterium, Pseudodesulfovibrio portus JCM14722.</title>
        <authorList>
            <person name="Kondo R."/>
            <person name="Kataoka T."/>
        </authorList>
    </citation>
    <scope>NUCLEOTIDE SEQUENCE</scope>
    <source>
        <strain evidence="1">JCM 14722</strain>
    </source>
</reference>
<dbReference type="SUPFAM" id="SSF56112">
    <property type="entry name" value="Protein kinase-like (PK-like)"/>
    <property type="match status" value="1"/>
</dbReference>
<dbReference type="RefSeq" id="WP_264981970.1">
    <property type="nucleotide sequence ID" value="NZ_AP026708.1"/>
</dbReference>
<protein>
    <recommendedName>
        <fullName evidence="3">Serine/threonine protein kinase</fullName>
    </recommendedName>
</protein>
<keyword evidence="2" id="KW-1185">Reference proteome</keyword>
<proteinExistence type="predicted"/>
<dbReference type="Proteomes" id="UP001061361">
    <property type="component" value="Chromosome"/>
</dbReference>
<evidence type="ECO:0000313" key="2">
    <source>
        <dbReference type="Proteomes" id="UP001061361"/>
    </source>
</evidence>
<gene>
    <name evidence="1" type="ORF">JCM14722_26210</name>
</gene>
<evidence type="ECO:0008006" key="3">
    <source>
        <dbReference type="Google" id="ProtNLM"/>
    </source>
</evidence>
<sequence>METVRGLINRLRPGLHVRACGRVVTDTTEFMSIGPGDVIRVGGRHFLVHRDAVERGYAYKDNKFWVKKCMELETGEAKLLKLVFLESFHLSYGCVKIRCYRSPQKEARMLDLVRGDTRFMQGRTAPDAAGNPVRIIDIISGKRIDLVTAAIKADHETYFREHFPGILHGFIKACEAIGHLHDQGEQHGDISLDHLMREHGTGALRWIDFDYAYETRANPFALDLFGLGRMLACITGKWVHTLHTLGDFGLDPATARLEAGDFSCVHKNEIMNLRKLFPYVPESLNRVLLHFAESAEIGYDSVAEFVGDMRDAVSPSTSA</sequence>